<comment type="subcellular location">
    <subcellularLocation>
        <location evidence="1">Nucleus</location>
    </subcellularLocation>
</comment>
<organism evidence="10 11">
    <name type="scientific">Lepraria neglecta</name>
    <dbReference type="NCBI Taxonomy" id="209136"/>
    <lineage>
        <taxon>Eukaryota</taxon>
        <taxon>Fungi</taxon>
        <taxon>Dikarya</taxon>
        <taxon>Ascomycota</taxon>
        <taxon>Pezizomycotina</taxon>
        <taxon>Lecanoromycetes</taxon>
        <taxon>OSLEUM clade</taxon>
        <taxon>Lecanoromycetidae</taxon>
        <taxon>Lecanorales</taxon>
        <taxon>Lecanorineae</taxon>
        <taxon>Stereocaulaceae</taxon>
        <taxon>Lepraria</taxon>
    </lineage>
</organism>
<gene>
    <name evidence="10" type="ORF">OEA41_005164</name>
</gene>
<keyword evidence="2" id="KW-0479">Metal-binding</keyword>
<dbReference type="PANTHER" id="PTHR40375">
    <property type="entry name" value="SPORULATION-SPECIFIC PROTEIN 22"/>
    <property type="match status" value="1"/>
</dbReference>
<evidence type="ECO:0000256" key="8">
    <source>
        <dbReference type="SAM" id="MobiDB-lite"/>
    </source>
</evidence>
<dbReference type="InterPro" id="IPR013940">
    <property type="entry name" value="Spo22/ZIP4/TEX11"/>
</dbReference>
<feature type="region of interest" description="Disordered" evidence="8">
    <location>
        <begin position="204"/>
        <end position="230"/>
    </location>
</feature>
<evidence type="ECO:0000313" key="10">
    <source>
        <dbReference type="EMBL" id="KAK3168716.1"/>
    </source>
</evidence>
<protein>
    <recommendedName>
        <fullName evidence="7">Protein ZIP4 homolog</fullName>
    </recommendedName>
</protein>
<proteinExistence type="predicted"/>
<keyword evidence="3" id="KW-0805">Transcription regulation</keyword>
<evidence type="ECO:0000256" key="2">
    <source>
        <dbReference type="ARBA" id="ARBA00022723"/>
    </source>
</evidence>
<evidence type="ECO:0000256" key="1">
    <source>
        <dbReference type="ARBA" id="ARBA00004123"/>
    </source>
</evidence>
<dbReference type="GO" id="GO:0051321">
    <property type="term" value="P:meiotic cell cycle"/>
    <property type="evidence" value="ECO:0007669"/>
    <property type="project" value="UniProtKB-KW"/>
</dbReference>
<feature type="compositionally biased region" description="Polar residues" evidence="8">
    <location>
        <begin position="36"/>
        <end position="48"/>
    </location>
</feature>
<feature type="region of interest" description="Disordered" evidence="8">
    <location>
        <begin position="24"/>
        <end position="54"/>
    </location>
</feature>
<dbReference type="InterPro" id="IPR039057">
    <property type="entry name" value="Spo22/ZIP4"/>
</dbReference>
<evidence type="ECO:0000256" key="4">
    <source>
        <dbReference type="ARBA" id="ARBA00023163"/>
    </source>
</evidence>
<evidence type="ECO:0000259" key="9">
    <source>
        <dbReference type="Pfam" id="PF24990"/>
    </source>
</evidence>
<evidence type="ECO:0000256" key="6">
    <source>
        <dbReference type="ARBA" id="ARBA00023254"/>
    </source>
</evidence>
<dbReference type="GO" id="GO:0005634">
    <property type="term" value="C:nucleus"/>
    <property type="evidence" value="ECO:0007669"/>
    <property type="project" value="UniProtKB-SubCell"/>
</dbReference>
<accession>A0AAE0DGF6</accession>
<dbReference type="Pfam" id="PF24990">
    <property type="entry name" value="PAS_13"/>
    <property type="match status" value="1"/>
</dbReference>
<dbReference type="EMBL" id="JASNWA010000010">
    <property type="protein sequence ID" value="KAK3168716.1"/>
    <property type="molecule type" value="Genomic_DNA"/>
</dbReference>
<sequence length="1306" mass="147405">MHMTCDLDRPCARCVKRSIGHLCHDEPRESTRGSKSEQANSTSDNGTSVKEEESLPYMLAPAIDQRQMDQQMLQENGNGMSQVTAASNPPMDPTQFLPQVSSSMAQGQVFGDKSQQYLPYNDWNFGGQNQFQDMHSLHPSYMFNAPDITNEYNLLNEFLSTSLLDDPSVFPSDEVQALNSDPSLGNTLAASTNSTNVQNLLSPQQNQNLAPPQPTLGQGSTISRPRSVRPTDKEVDKYYMTIADPSGNDTPEERMNKVFMAKYNAGMLRPFNYIQGYARLHRYMDQNMQPTSRQRILRQLDKFRPKFRERMQSLTDMELTLVEMWFERSLMEYDRVFASMAIPACCWRRTGEIFRGNKEMAELIHVPIEKLRDGKLALHEIVVEKDLVSYWDKFLAIAFDNSQKAMLTTCSLKNPDLKASDPKIKSRILCFQFKRLAKCCQNAAFAKHLEDTLTSDTPAPPLSADLYREIDNAVATQNVTAAGNRADLDKQGTRLWNLASKAKNTVKDEELLCLKQRQLSLAEIIVERAAFFEEKLKNRSVTSREEGHLISRLSHEYLTLRIALAWRQDRLDLAKLMLAKLDLAANDLEPSSAEELADTLFEIGKSQVNKSQWSGAIPWLEKAHDVLSGQSLEALGSDAGELQISVMHSTARALMNQGDEGSRTKSWNIIRQLDIECGDRLAVLLLKLDIFGTDPTSSAVPRDYCDILQRIVRTVHLTDTNFKTIIHHIHKLRSRSPPMAHVVLVTLLTERLFGAEEQNWLEKTLVTIIWNCTTSTDFLDILRSLNELLDALAAGSSKPLSPSATHAAQVLLWKRIETSYNREAYEAAEGWCQLSLHSVFGSSGALNIGKLQRKLILCALGRSDVTKAREIYAQMSTSNKRDPSTQYLLYKVALRCQDPELATECLDTICNVSAKDATLLYACVLEAQQTGDQSQMVNSLQRVLQKYNYNAPNEVHLPALLRCTARLLIREVETPSSQVGNAVDDICKLFEAAANQAKTSRQDTTTDVFSLAELDWFSRNSYNLALKVCTSWDPGQALRLVQSCFKFIDLYPATIDAGVVADLSLRRLFCDFLCGSLLVVLARNEDRVEEQLQHYLNLRKVVDDFRKHAKDQISRLEGGAKDDLQRKYSGLLAFDYEAAARLKAWGSLDPILKETQEHGNPKTYEILADITLSSEAPSEIIITTLQQIINITWQYDNNNIDKLARWIRCLFTLALTSNVETAEQLLDQVATNAESSRKQSMEYPAEELEWLTTMTFNRAIDFYCSSQDAPCRRWAERALALSNLCDDGGQLHEVLQGKYQGLTWHE</sequence>
<keyword evidence="11" id="KW-1185">Reference proteome</keyword>
<dbReference type="GO" id="GO:0090173">
    <property type="term" value="P:regulation of synaptonemal complex assembly"/>
    <property type="evidence" value="ECO:0007669"/>
    <property type="project" value="InterPro"/>
</dbReference>
<dbReference type="Pfam" id="PF08631">
    <property type="entry name" value="SPO22"/>
    <property type="match status" value="1"/>
</dbReference>
<evidence type="ECO:0000256" key="5">
    <source>
        <dbReference type="ARBA" id="ARBA00023242"/>
    </source>
</evidence>
<name>A0AAE0DGF6_9LECA</name>
<dbReference type="Gene3D" id="1.25.40.10">
    <property type="entry name" value="Tetratricopeptide repeat domain"/>
    <property type="match status" value="1"/>
</dbReference>
<evidence type="ECO:0000256" key="3">
    <source>
        <dbReference type="ARBA" id="ARBA00023015"/>
    </source>
</evidence>
<keyword evidence="6" id="KW-0469">Meiosis</keyword>
<evidence type="ECO:0000256" key="7">
    <source>
        <dbReference type="ARBA" id="ARBA00031845"/>
    </source>
</evidence>
<keyword evidence="5" id="KW-0539">Nucleus</keyword>
<dbReference type="InterPro" id="IPR011990">
    <property type="entry name" value="TPR-like_helical_dom_sf"/>
</dbReference>
<dbReference type="PANTHER" id="PTHR40375:SF2">
    <property type="entry name" value="SPORULATION-SPECIFIC PROTEIN 22"/>
    <property type="match status" value="1"/>
</dbReference>
<comment type="caution">
    <text evidence="10">The sequence shown here is derived from an EMBL/GenBank/DDBJ whole genome shotgun (WGS) entry which is preliminary data.</text>
</comment>
<reference evidence="10" key="1">
    <citation type="submission" date="2022-11" db="EMBL/GenBank/DDBJ databases">
        <title>Chromosomal genome sequence assembly and mating type (MAT) locus characterization of the leprose asexual lichenized fungus Lepraria neglecta (Nyl.) Erichsen.</title>
        <authorList>
            <person name="Allen J.L."/>
            <person name="Pfeffer B."/>
        </authorList>
    </citation>
    <scope>NUCLEOTIDE SEQUENCE</scope>
    <source>
        <strain evidence="10">Allen 5258</strain>
    </source>
</reference>
<feature type="compositionally biased region" description="Basic and acidic residues" evidence="8">
    <location>
        <begin position="24"/>
        <end position="35"/>
    </location>
</feature>
<keyword evidence="4" id="KW-0804">Transcription</keyword>
<evidence type="ECO:0000313" key="11">
    <source>
        <dbReference type="Proteomes" id="UP001276659"/>
    </source>
</evidence>
<dbReference type="Proteomes" id="UP001276659">
    <property type="component" value="Unassembled WGS sequence"/>
</dbReference>
<dbReference type="GO" id="GO:0046872">
    <property type="term" value="F:metal ion binding"/>
    <property type="evidence" value="ECO:0007669"/>
    <property type="project" value="UniProtKB-KW"/>
</dbReference>
<dbReference type="InterPro" id="IPR056751">
    <property type="entry name" value="PAS_13"/>
</dbReference>
<feature type="domain" description="ERT1/acuK family PAS" evidence="9">
    <location>
        <begin position="343"/>
        <end position="416"/>
    </location>
</feature>